<dbReference type="EMBL" id="BGPR01013813">
    <property type="protein sequence ID" value="GBN62372.1"/>
    <property type="molecule type" value="Genomic_DNA"/>
</dbReference>
<gene>
    <name evidence="2" type="ORF">AVEN_55730_1</name>
</gene>
<protein>
    <submittedName>
        <fullName evidence="2">Uncharacterized protein</fullName>
    </submittedName>
</protein>
<feature type="compositionally biased region" description="Low complexity" evidence="1">
    <location>
        <begin position="1"/>
        <end position="15"/>
    </location>
</feature>
<comment type="caution">
    <text evidence="2">The sequence shown here is derived from an EMBL/GenBank/DDBJ whole genome shotgun (WGS) entry which is preliminary data.</text>
</comment>
<organism evidence="2 3">
    <name type="scientific">Araneus ventricosus</name>
    <name type="common">Orbweaver spider</name>
    <name type="synonym">Epeira ventricosa</name>
    <dbReference type="NCBI Taxonomy" id="182803"/>
    <lineage>
        <taxon>Eukaryota</taxon>
        <taxon>Metazoa</taxon>
        <taxon>Ecdysozoa</taxon>
        <taxon>Arthropoda</taxon>
        <taxon>Chelicerata</taxon>
        <taxon>Arachnida</taxon>
        <taxon>Araneae</taxon>
        <taxon>Araneomorphae</taxon>
        <taxon>Entelegynae</taxon>
        <taxon>Araneoidea</taxon>
        <taxon>Araneidae</taxon>
        <taxon>Araneus</taxon>
    </lineage>
</organism>
<evidence type="ECO:0000313" key="2">
    <source>
        <dbReference type="EMBL" id="GBN62372.1"/>
    </source>
</evidence>
<feature type="region of interest" description="Disordered" evidence="1">
    <location>
        <begin position="47"/>
        <end position="75"/>
    </location>
</feature>
<reference evidence="2 3" key="1">
    <citation type="journal article" date="2019" name="Sci. Rep.">
        <title>Orb-weaving spider Araneus ventricosus genome elucidates the spidroin gene catalogue.</title>
        <authorList>
            <person name="Kono N."/>
            <person name="Nakamura H."/>
            <person name="Ohtoshi R."/>
            <person name="Moran D.A.P."/>
            <person name="Shinohara A."/>
            <person name="Yoshida Y."/>
            <person name="Fujiwara M."/>
            <person name="Mori M."/>
            <person name="Tomita M."/>
            <person name="Arakawa K."/>
        </authorList>
    </citation>
    <scope>NUCLEOTIDE SEQUENCE [LARGE SCALE GENOMIC DNA]</scope>
</reference>
<dbReference type="AlphaFoldDB" id="A0A4Y2QFX9"/>
<accession>A0A4Y2QFX9</accession>
<feature type="compositionally biased region" description="Polar residues" evidence="1">
    <location>
        <begin position="47"/>
        <end position="60"/>
    </location>
</feature>
<evidence type="ECO:0000256" key="1">
    <source>
        <dbReference type="SAM" id="MobiDB-lite"/>
    </source>
</evidence>
<evidence type="ECO:0000313" key="3">
    <source>
        <dbReference type="Proteomes" id="UP000499080"/>
    </source>
</evidence>
<proteinExistence type="predicted"/>
<feature type="region of interest" description="Disordered" evidence="1">
    <location>
        <begin position="1"/>
        <end position="25"/>
    </location>
</feature>
<sequence>MEKGASGSSSSSNSSSRKRPVLEKDDDREVCEAWLIVGVQQDQHNFAAKSSPSIAGSTHKSIYKQERHIKHERQA</sequence>
<keyword evidence="3" id="KW-1185">Reference proteome</keyword>
<dbReference type="Proteomes" id="UP000499080">
    <property type="component" value="Unassembled WGS sequence"/>
</dbReference>
<name>A0A4Y2QFX9_ARAVE</name>